<feature type="region of interest" description="Disordered" evidence="5">
    <location>
        <begin position="1"/>
        <end position="51"/>
    </location>
</feature>
<keyword evidence="2 4" id="KW-0285">Flavoprotein</keyword>
<comment type="caution">
    <text evidence="10">The sequence shown here is derived from an EMBL/GenBank/DDBJ whole genome shotgun (WGS) entry which is preliminary data.</text>
</comment>
<feature type="domain" description="Acyl-CoA dehydrogenase/oxidase C-terminal" evidence="7">
    <location>
        <begin position="357"/>
        <end position="528"/>
    </location>
</feature>
<evidence type="ECO:0000313" key="10">
    <source>
        <dbReference type="EMBL" id="PWW79099.1"/>
    </source>
</evidence>
<dbReference type="PANTHER" id="PTHR42707:SF2">
    <property type="entry name" value="ACD11 DEHYDROGENASE"/>
    <property type="match status" value="1"/>
</dbReference>
<dbReference type="STRING" id="42249.A0A317SXL0"/>
<evidence type="ECO:0000256" key="3">
    <source>
        <dbReference type="ARBA" id="ARBA00022827"/>
    </source>
</evidence>
<reference evidence="10 11" key="1">
    <citation type="submission" date="2018-03" db="EMBL/GenBank/DDBJ databases">
        <title>Genomes of Pezizomycetes fungi and the evolution of truffles.</title>
        <authorList>
            <person name="Murat C."/>
            <person name="Payen T."/>
            <person name="Noel B."/>
            <person name="Kuo A."/>
            <person name="Martin F.M."/>
        </authorList>
    </citation>
    <scope>NUCLEOTIDE SEQUENCE [LARGE SCALE GENOMIC DNA]</scope>
    <source>
        <strain evidence="10">091103-1</strain>
    </source>
</reference>
<dbReference type="InterPro" id="IPR009075">
    <property type="entry name" value="AcylCo_DH/oxidase_C"/>
</dbReference>
<dbReference type="EMBL" id="PYWC01000010">
    <property type="protein sequence ID" value="PWW79099.1"/>
    <property type="molecule type" value="Genomic_DNA"/>
</dbReference>
<feature type="compositionally biased region" description="Low complexity" evidence="5">
    <location>
        <begin position="14"/>
        <end position="35"/>
    </location>
</feature>
<organism evidence="10 11">
    <name type="scientific">Tuber magnatum</name>
    <name type="common">white Piedmont truffle</name>
    <dbReference type="NCBI Taxonomy" id="42249"/>
    <lineage>
        <taxon>Eukaryota</taxon>
        <taxon>Fungi</taxon>
        <taxon>Dikarya</taxon>
        <taxon>Ascomycota</taxon>
        <taxon>Pezizomycotina</taxon>
        <taxon>Pezizomycetes</taxon>
        <taxon>Pezizales</taxon>
        <taxon>Tuberaceae</taxon>
        <taxon>Tuber</taxon>
    </lineage>
</organism>
<name>A0A317SXL0_9PEZI</name>
<feature type="transmembrane region" description="Helical" evidence="6">
    <location>
        <begin position="604"/>
        <end position="624"/>
    </location>
</feature>
<dbReference type="InterPro" id="IPR006091">
    <property type="entry name" value="Acyl-CoA_Oxase/DH_mid-dom"/>
</dbReference>
<dbReference type="InterPro" id="IPR041504">
    <property type="entry name" value="AidB_N"/>
</dbReference>
<dbReference type="Gene3D" id="6.10.250.600">
    <property type="match status" value="1"/>
</dbReference>
<dbReference type="PANTHER" id="PTHR42707">
    <property type="entry name" value="ACYL-COA DEHYDROGENASE"/>
    <property type="match status" value="1"/>
</dbReference>
<dbReference type="GO" id="GO:0003995">
    <property type="term" value="F:acyl-CoA dehydrogenase activity"/>
    <property type="evidence" value="ECO:0007669"/>
    <property type="project" value="TreeGrafter"/>
</dbReference>
<dbReference type="Pfam" id="PF00441">
    <property type="entry name" value="Acyl-CoA_dh_1"/>
    <property type="match status" value="1"/>
</dbReference>
<evidence type="ECO:0000256" key="5">
    <source>
        <dbReference type="SAM" id="MobiDB-lite"/>
    </source>
</evidence>
<keyword evidence="6" id="KW-1133">Transmembrane helix</keyword>
<dbReference type="Gene3D" id="1.20.140.10">
    <property type="entry name" value="Butyryl-CoA Dehydrogenase, subunit A, domain 3"/>
    <property type="match status" value="1"/>
</dbReference>
<evidence type="ECO:0008006" key="12">
    <source>
        <dbReference type="Google" id="ProtNLM"/>
    </source>
</evidence>
<gene>
    <name evidence="10" type="ORF">C7212DRAFT_272503</name>
</gene>
<evidence type="ECO:0000313" key="11">
    <source>
        <dbReference type="Proteomes" id="UP000246991"/>
    </source>
</evidence>
<dbReference type="InterPro" id="IPR052904">
    <property type="entry name" value="Acyl-CoA_dehydrogenase-like"/>
</dbReference>
<sequence>MSNAGKKKSTFTGSQQSQHPSQHNQQQHSHQQKQQPNLRPSSGDTGFFQDAPRLGNQFEEDVGLKRVLSLYLPPALLKPLHKELDSLAVAALSPQVLHWVEDAEAHPPTLESHDAFANRSDTLRTSEGWRRLAELGAHQGIVAEGYEGRYGRIGQFAKYYIFSPSSALTTCPFAMTDGAARLLSQHIPHPATSIQSFFSLNSSLSSRREAEVKRQVFYNAHFRLISRDQSARWTSGQWMTERPGGSDVSRSETVAVYSPLASSSSQTEDGTEELGPWVVDGYKFFSSATDADMAILLARTPGGGAKLSAFYAPMRLANGERNGVKIIRLKRKLGTRALPTAELELKGMRAWMIGEEGDGIKQIAAVLNITRVHNAVGAISFMRRGLAIAKAFSKVRVVAKNRPLWTIPLHLRTLAHLELYQRATTHLTFFTIHLLSLSETSTAPSTPSPNASSPLHTPSTPHQLLRLLTPIAKALTAKLAMSTLSECAESLGGVGYCENEEPLNIARLLRDAQVLSIWEGTTNVLVTDLISSLKRTSRAGGEEQGWVPFNEFVEENLVSPATATTSRVGEVEAEVLERCKVALWEEWKEFEKILEMRSKEELTAGGRVVLWTLGWVLCGVLLIVDARRDGEKTAVEFARRWVLEKAGIWGAWGEYGLLEAEVEKRARADCWAVFGEKLPEVKDRARL</sequence>
<evidence type="ECO:0000256" key="4">
    <source>
        <dbReference type="RuleBase" id="RU362125"/>
    </source>
</evidence>
<dbReference type="InterPro" id="IPR009100">
    <property type="entry name" value="AcylCoA_DH/oxidase_NM_dom_sf"/>
</dbReference>
<keyword evidence="6" id="KW-0472">Membrane</keyword>
<proteinExistence type="inferred from homology"/>
<accession>A0A317SXL0</accession>
<evidence type="ECO:0000256" key="6">
    <source>
        <dbReference type="SAM" id="Phobius"/>
    </source>
</evidence>
<dbReference type="SUPFAM" id="SSF47203">
    <property type="entry name" value="Acyl-CoA dehydrogenase C-terminal domain-like"/>
    <property type="match status" value="1"/>
</dbReference>
<feature type="domain" description="Acyl-CoA oxidase/dehydrogenase middle" evidence="8">
    <location>
        <begin position="238"/>
        <end position="347"/>
    </location>
</feature>
<keyword evidence="11" id="KW-1185">Reference proteome</keyword>
<dbReference type="Pfam" id="PF02770">
    <property type="entry name" value="Acyl-CoA_dh_M"/>
    <property type="match status" value="1"/>
</dbReference>
<dbReference type="SUPFAM" id="SSF56645">
    <property type="entry name" value="Acyl-CoA dehydrogenase NM domain-like"/>
    <property type="match status" value="1"/>
</dbReference>
<dbReference type="InterPro" id="IPR036250">
    <property type="entry name" value="AcylCo_DH-like_C"/>
</dbReference>
<evidence type="ECO:0000256" key="1">
    <source>
        <dbReference type="ARBA" id="ARBA00009347"/>
    </source>
</evidence>
<comment type="cofactor">
    <cofactor evidence="4">
        <name>FAD</name>
        <dbReference type="ChEBI" id="CHEBI:57692"/>
    </cofactor>
</comment>
<protein>
    <recommendedName>
        <fullName evidence="12">Acyl-CoA dehydrogenase/oxidase C-terminal</fullName>
    </recommendedName>
</protein>
<keyword evidence="6" id="KW-0812">Transmembrane</keyword>
<dbReference type="Proteomes" id="UP000246991">
    <property type="component" value="Unassembled WGS sequence"/>
</dbReference>
<evidence type="ECO:0000259" key="8">
    <source>
        <dbReference type="Pfam" id="PF02770"/>
    </source>
</evidence>
<dbReference type="OrthoDB" id="10251155at2759"/>
<keyword evidence="3 4" id="KW-0274">FAD</keyword>
<dbReference type="Gene3D" id="2.40.110.20">
    <property type="match status" value="1"/>
</dbReference>
<dbReference type="Pfam" id="PF18158">
    <property type="entry name" value="AidB_N"/>
    <property type="match status" value="1"/>
</dbReference>
<comment type="similarity">
    <text evidence="1 4">Belongs to the acyl-CoA dehydrogenase family.</text>
</comment>
<evidence type="ECO:0000256" key="2">
    <source>
        <dbReference type="ARBA" id="ARBA00022630"/>
    </source>
</evidence>
<evidence type="ECO:0000259" key="9">
    <source>
        <dbReference type="Pfam" id="PF18158"/>
    </source>
</evidence>
<evidence type="ECO:0000259" key="7">
    <source>
        <dbReference type="Pfam" id="PF00441"/>
    </source>
</evidence>
<keyword evidence="4" id="KW-0560">Oxidoreductase</keyword>
<feature type="domain" description="Adaptive response protein AidB N-terminal" evidence="9">
    <location>
        <begin position="56"/>
        <end position="186"/>
    </location>
</feature>
<dbReference type="AlphaFoldDB" id="A0A317SXL0"/>